<dbReference type="Proteomes" id="UP000600449">
    <property type="component" value="Unassembled WGS sequence"/>
</dbReference>
<organism evidence="2 3">
    <name type="scientific">Salinarimonas ramus</name>
    <dbReference type="NCBI Taxonomy" id="690164"/>
    <lineage>
        <taxon>Bacteria</taxon>
        <taxon>Pseudomonadati</taxon>
        <taxon>Pseudomonadota</taxon>
        <taxon>Alphaproteobacteria</taxon>
        <taxon>Hyphomicrobiales</taxon>
        <taxon>Salinarimonadaceae</taxon>
        <taxon>Salinarimonas</taxon>
    </lineage>
</organism>
<dbReference type="RefSeq" id="WP_188911655.1">
    <property type="nucleotide sequence ID" value="NZ_BMMF01000004.1"/>
</dbReference>
<feature type="chain" id="PRO_5036710802" description="Chemotaxis protein MotC" evidence="1">
    <location>
        <begin position="27"/>
        <end position="439"/>
    </location>
</feature>
<gene>
    <name evidence="2" type="ORF">GCM10011322_17040</name>
</gene>
<comment type="caution">
    <text evidence="2">The sequence shown here is derived from an EMBL/GenBank/DDBJ whole genome shotgun (WGS) entry which is preliminary data.</text>
</comment>
<evidence type="ECO:0000313" key="3">
    <source>
        <dbReference type="Proteomes" id="UP000600449"/>
    </source>
</evidence>
<protein>
    <recommendedName>
        <fullName evidence="4">Chemotaxis protein MotC</fullName>
    </recommendedName>
</protein>
<proteinExistence type="predicted"/>
<dbReference type="AlphaFoldDB" id="A0A917Q6M6"/>
<evidence type="ECO:0000313" key="2">
    <source>
        <dbReference type="EMBL" id="GGK31041.1"/>
    </source>
</evidence>
<accession>A0A917Q6M6</accession>
<sequence>MTAKAPFLLALAAGVALGLAPGPAGAVTDPPSTPPAQAAPAIPAAPEPYALVRTLQALQERVAEGDVDAHRAQRGLIAHIAARFAAAPPSAWADRRNAEAAIAFVLGGGPPQSLASILASGAEFGTPRTLAQGALAFLQGRETEAREAWREADPLAVGGMLGAQLALAQSALAVRDDPGESMRLLAVARLLAPGTLIEEAALRREVFVAGQSGEIERLEHLAVQYLTRFRHSIYAGNFRQRFASLLTALDFGGDLDRFARLETMLSRFDGDSRRDLYLFFARHSLVHGRSEVARRAATLAHELSAGGSDEEERATFYAAASQVTTDRFGLAADSLVDIDPERLPEPDVLLLEVVLDVAMQIGAPIALAAPEPVREIAPEIAEEDAEAAVPAAEVAEADIDTEPVADPAPAFTPPDPTPVMRRANAALAEIDLILMEARR</sequence>
<feature type="signal peptide" evidence="1">
    <location>
        <begin position="1"/>
        <end position="26"/>
    </location>
</feature>
<dbReference type="EMBL" id="BMMF01000004">
    <property type="protein sequence ID" value="GGK31041.1"/>
    <property type="molecule type" value="Genomic_DNA"/>
</dbReference>
<evidence type="ECO:0000256" key="1">
    <source>
        <dbReference type="SAM" id="SignalP"/>
    </source>
</evidence>
<evidence type="ECO:0008006" key="4">
    <source>
        <dbReference type="Google" id="ProtNLM"/>
    </source>
</evidence>
<reference evidence="2 3" key="1">
    <citation type="journal article" date="2014" name="Int. J. Syst. Evol. Microbiol.">
        <title>Complete genome sequence of Corynebacterium casei LMG S-19264T (=DSM 44701T), isolated from a smear-ripened cheese.</title>
        <authorList>
            <consortium name="US DOE Joint Genome Institute (JGI-PGF)"/>
            <person name="Walter F."/>
            <person name="Albersmeier A."/>
            <person name="Kalinowski J."/>
            <person name="Ruckert C."/>
        </authorList>
    </citation>
    <scope>NUCLEOTIDE SEQUENCE [LARGE SCALE GENOMIC DNA]</scope>
    <source>
        <strain evidence="2 3">CGMCC 1.9161</strain>
    </source>
</reference>
<keyword evidence="1" id="KW-0732">Signal</keyword>
<keyword evidence="3" id="KW-1185">Reference proteome</keyword>
<name>A0A917Q6M6_9HYPH</name>